<protein>
    <submittedName>
        <fullName evidence="9">Peptidase M48 Ste24p</fullName>
    </submittedName>
</protein>
<dbReference type="PANTHER" id="PTHR22726">
    <property type="entry name" value="METALLOENDOPEPTIDASE OMA1"/>
    <property type="match status" value="1"/>
</dbReference>
<keyword evidence="4 6" id="KW-0862">Zinc</keyword>
<reference evidence="9 10" key="1">
    <citation type="submission" date="2016-04" db="EMBL/GenBank/DDBJ databases">
        <title>Complete genome sequence of Dokdonella koreensis DS-123T.</title>
        <authorList>
            <person name="Kim J.F."/>
            <person name="Lee H."/>
            <person name="Kwak M.-J."/>
        </authorList>
    </citation>
    <scope>NUCLEOTIDE SEQUENCE [LARGE SCALE GENOMIC DNA]</scope>
    <source>
        <strain evidence="9 10">DS-123</strain>
    </source>
</reference>
<dbReference type="PROSITE" id="PS51257">
    <property type="entry name" value="PROKAR_LIPOPROTEIN"/>
    <property type="match status" value="1"/>
</dbReference>
<evidence type="ECO:0000256" key="1">
    <source>
        <dbReference type="ARBA" id="ARBA00022670"/>
    </source>
</evidence>
<dbReference type="GO" id="GO:0051603">
    <property type="term" value="P:proteolysis involved in protein catabolic process"/>
    <property type="evidence" value="ECO:0007669"/>
    <property type="project" value="TreeGrafter"/>
</dbReference>
<organism evidence="9 10">
    <name type="scientific">Dokdonella koreensis DS-123</name>
    <dbReference type="NCBI Taxonomy" id="1300342"/>
    <lineage>
        <taxon>Bacteria</taxon>
        <taxon>Pseudomonadati</taxon>
        <taxon>Pseudomonadota</taxon>
        <taxon>Gammaproteobacteria</taxon>
        <taxon>Lysobacterales</taxon>
        <taxon>Rhodanobacteraceae</taxon>
        <taxon>Dokdonella</taxon>
    </lineage>
</organism>
<dbReference type="CDD" id="cd07331">
    <property type="entry name" value="M48C_Oma1_like"/>
    <property type="match status" value="1"/>
</dbReference>
<dbReference type="PANTHER" id="PTHR22726:SF24">
    <property type="entry name" value="M48 FAMILY METALLOPEPTIDASE"/>
    <property type="match status" value="1"/>
</dbReference>
<evidence type="ECO:0000256" key="4">
    <source>
        <dbReference type="ARBA" id="ARBA00022833"/>
    </source>
</evidence>
<comment type="cofactor">
    <cofactor evidence="6">
        <name>Zn(2+)</name>
        <dbReference type="ChEBI" id="CHEBI:29105"/>
    </cofactor>
    <text evidence="6">Binds 1 zinc ion per subunit.</text>
</comment>
<dbReference type="Proteomes" id="UP000076830">
    <property type="component" value="Chromosome"/>
</dbReference>
<dbReference type="Gene3D" id="3.30.2010.10">
    <property type="entry name" value="Metalloproteases ('zincins'), catalytic domain"/>
    <property type="match status" value="1"/>
</dbReference>
<evidence type="ECO:0000256" key="5">
    <source>
        <dbReference type="ARBA" id="ARBA00023049"/>
    </source>
</evidence>
<dbReference type="STRING" id="1300342.I596_1201"/>
<dbReference type="PATRIC" id="fig|1300342.3.peg.1170"/>
<feature type="domain" description="Peptidase M48" evidence="8">
    <location>
        <begin position="57"/>
        <end position="242"/>
    </location>
</feature>
<feature type="signal peptide" evidence="7">
    <location>
        <begin position="1"/>
        <end position="19"/>
    </location>
</feature>
<gene>
    <name evidence="9" type="ORF">I596_1201</name>
</gene>
<dbReference type="AlphaFoldDB" id="A0A160DTE2"/>
<evidence type="ECO:0000256" key="6">
    <source>
        <dbReference type="RuleBase" id="RU003983"/>
    </source>
</evidence>
<feature type="chain" id="PRO_5007813806" evidence="7">
    <location>
        <begin position="20"/>
        <end position="264"/>
    </location>
</feature>
<name>A0A160DTE2_9GAMM</name>
<dbReference type="InterPro" id="IPR001915">
    <property type="entry name" value="Peptidase_M48"/>
</dbReference>
<keyword evidence="3 6" id="KW-0378">Hydrolase</keyword>
<evidence type="ECO:0000256" key="7">
    <source>
        <dbReference type="SAM" id="SignalP"/>
    </source>
</evidence>
<dbReference type="GO" id="GO:0004222">
    <property type="term" value="F:metalloendopeptidase activity"/>
    <property type="evidence" value="ECO:0007669"/>
    <property type="project" value="InterPro"/>
</dbReference>
<accession>A0A160DTE2</accession>
<evidence type="ECO:0000259" key="8">
    <source>
        <dbReference type="Pfam" id="PF01435"/>
    </source>
</evidence>
<keyword evidence="1 6" id="KW-0645">Protease</keyword>
<dbReference type="KEGG" id="dko:I596_1201"/>
<sequence>MRKTFFLTAAALLTACATAPTGRTQLMIVSDAEMSRMGAAAFDQIKSEGKVANDPGRERYVRCIADALIAELPAPWRDQPWEVALMADDSANAFALPGGKVGVNTGLLRVATTPDQVAAVVGHELGHVVSKHGAERMSQQMAAQGAMAAAAVAGAASGNDNAQALALLGIGATVGVLLPYSRLHESEADELGQRYMAAAGFDPRAAATLWENMQANAGDSRPPALLSTHPDPTRRAERLAARAPSLMPVYEEARAAGRAPQCRL</sequence>
<keyword evidence="10" id="KW-1185">Reference proteome</keyword>
<proteinExistence type="inferred from homology"/>
<dbReference type="GO" id="GO:0046872">
    <property type="term" value="F:metal ion binding"/>
    <property type="evidence" value="ECO:0007669"/>
    <property type="project" value="UniProtKB-KW"/>
</dbReference>
<dbReference type="OrthoDB" id="9810445at2"/>
<dbReference type="GO" id="GO:0016020">
    <property type="term" value="C:membrane"/>
    <property type="evidence" value="ECO:0007669"/>
    <property type="project" value="TreeGrafter"/>
</dbReference>
<dbReference type="InterPro" id="IPR051156">
    <property type="entry name" value="Mito/Outer_Membr_Metalloprot"/>
</dbReference>
<evidence type="ECO:0000256" key="2">
    <source>
        <dbReference type="ARBA" id="ARBA00022723"/>
    </source>
</evidence>
<evidence type="ECO:0000256" key="3">
    <source>
        <dbReference type="ARBA" id="ARBA00022801"/>
    </source>
</evidence>
<evidence type="ECO:0000313" key="10">
    <source>
        <dbReference type="Proteomes" id="UP000076830"/>
    </source>
</evidence>
<dbReference type="Pfam" id="PF01435">
    <property type="entry name" value="Peptidase_M48"/>
    <property type="match status" value="1"/>
</dbReference>
<keyword evidence="5 6" id="KW-0482">Metalloprotease</keyword>
<keyword evidence="7" id="KW-0732">Signal</keyword>
<dbReference type="RefSeq" id="WP_067645301.1">
    <property type="nucleotide sequence ID" value="NZ_CP015249.1"/>
</dbReference>
<evidence type="ECO:0000313" key="9">
    <source>
        <dbReference type="EMBL" id="ANB17231.1"/>
    </source>
</evidence>
<dbReference type="EMBL" id="CP015249">
    <property type="protein sequence ID" value="ANB17231.1"/>
    <property type="molecule type" value="Genomic_DNA"/>
</dbReference>
<keyword evidence="2" id="KW-0479">Metal-binding</keyword>
<comment type="similarity">
    <text evidence="6">Belongs to the peptidase M48 family.</text>
</comment>